<gene>
    <name evidence="1" type="primary">ORF91908</name>
</gene>
<sequence length="49" mass="5700">MTYFTLSYPESMIAKVMVTYESYKTDVQILTKYNSLLAIFSNDTVDLCF</sequence>
<dbReference type="EMBL" id="HACG01027763">
    <property type="protein sequence ID" value="CEK74628.1"/>
    <property type="molecule type" value="Transcribed_RNA"/>
</dbReference>
<proteinExistence type="predicted"/>
<evidence type="ECO:0000313" key="1">
    <source>
        <dbReference type="EMBL" id="CEK74628.1"/>
    </source>
</evidence>
<organism evidence="1">
    <name type="scientific">Arion vulgaris</name>
    <dbReference type="NCBI Taxonomy" id="1028688"/>
    <lineage>
        <taxon>Eukaryota</taxon>
        <taxon>Metazoa</taxon>
        <taxon>Spiralia</taxon>
        <taxon>Lophotrochozoa</taxon>
        <taxon>Mollusca</taxon>
        <taxon>Gastropoda</taxon>
        <taxon>Heterobranchia</taxon>
        <taxon>Euthyneura</taxon>
        <taxon>Panpulmonata</taxon>
        <taxon>Eupulmonata</taxon>
        <taxon>Stylommatophora</taxon>
        <taxon>Helicina</taxon>
        <taxon>Arionoidea</taxon>
        <taxon>Arionidae</taxon>
        <taxon>Arion</taxon>
    </lineage>
</organism>
<dbReference type="AlphaFoldDB" id="A0A0B7A1D1"/>
<name>A0A0B7A1D1_9EUPU</name>
<accession>A0A0B7A1D1</accession>
<protein>
    <submittedName>
        <fullName evidence="1">Uncharacterized protein</fullName>
    </submittedName>
</protein>
<reference evidence="1" key="1">
    <citation type="submission" date="2014-12" db="EMBL/GenBank/DDBJ databases">
        <title>Insight into the proteome of Arion vulgaris.</title>
        <authorList>
            <person name="Aradska J."/>
            <person name="Bulat T."/>
            <person name="Smidak R."/>
            <person name="Sarate P."/>
            <person name="Gangsoo J."/>
            <person name="Sialana F."/>
            <person name="Bilban M."/>
            <person name="Lubec G."/>
        </authorList>
    </citation>
    <scope>NUCLEOTIDE SEQUENCE</scope>
    <source>
        <tissue evidence="1">Skin</tissue>
    </source>
</reference>